<dbReference type="PANTHER" id="PTHR35024">
    <property type="entry name" value="HYPOTHETICAL CYTOSOLIC PROTEIN"/>
    <property type="match status" value="1"/>
</dbReference>
<keyword evidence="3" id="KW-0812">Transmembrane</keyword>
<protein>
    <submittedName>
        <fullName evidence="4">Polymer-forming protein</fullName>
    </submittedName>
</protein>
<evidence type="ECO:0000313" key="5">
    <source>
        <dbReference type="Proteomes" id="UP000199107"/>
    </source>
</evidence>
<feature type="region of interest" description="Disordered" evidence="2">
    <location>
        <begin position="29"/>
        <end position="66"/>
    </location>
</feature>
<dbReference type="Pfam" id="PF04519">
    <property type="entry name" value="Bactofilin"/>
    <property type="match status" value="1"/>
</dbReference>
<keyword evidence="3" id="KW-1133">Transmembrane helix</keyword>
<feature type="transmembrane region" description="Helical" evidence="3">
    <location>
        <begin position="6"/>
        <end position="22"/>
    </location>
</feature>
<comment type="similarity">
    <text evidence="1">Belongs to the bactofilin family.</text>
</comment>
<evidence type="ECO:0000256" key="1">
    <source>
        <dbReference type="ARBA" id="ARBA00044755"/>
    </source>
</evidence>
<keyword evidence="5" id="KW-1185">Reference proteome</keyword>
<evidence type="ECO:0000256" key="2">
    <source>
        <dbReference type="SAM" id="MobiDB-lite"/>
    </source>
</evidence>
<evidence type="ECO:0000256" key="3">
    <source>
        <dbReference type="SAM" id="Phobius"/>
    </source>
</evidence>
<dbReference type="AlphaFoldDB" id="A0A1G9VVB3"/>
<gene>
    <name evidence="4" type="ORF">SAMN05192555_11910</name>
</gene>
<dbReference type="EMBL" id="FNGH01000019">
    <property type="protein sequence ID" value="SDM76188.1"/>
    <property type="molecule type" value="Genomic_DNA"/>
</dbReference>
<proteinExistence type="inferred from homology"/>
<dbReference type="STRING" id="48727.SAMN05192555_11910"/>
<organism evidence="4 5">
    <name type="scientific">Franzmannia pantelleriensis</name>
    <dbReference type="NCBI Taxonomy" id="48727"/>
    <lineage>
        <taxon>Bacteria</taxon>
        <taxon>Pseudomonadati</taxon>
        <taxon>Pseudomonadota</taxon>
        <taxon>Gammaproteobacteria</taxon>
        <taxon>Oceanospirillales</taxon>
        <taxon>Halomonadaceae</taxon>
        <taxon>Franzmannia</taxon>
    </lineage>
</organism>
<dbReference type="PANTHER" id="PTHR35024:SF4">
    <property type="entry name" value="POLYMER-FORMING CYTOSKELETAL PROTEIN"/>
    <property type="match status" value="1"/>
</dbReference>
<keyword evidence="3" id="KW-0472">Membrane</keyword>
<name>A0A1G9VVB3_9GAMM</name>
<reference evidence="5" key="1">
    <citation type="submission" date="2016-10" db="EMBL/GenBank/DDBJ databases">
        <authorList>
            <person name="Varghese N."/>
            <person name="Submissions S."/>
        </authorList>
    </citation>
    <scope>NUCLEOTIDE SEQUENCE [LARGE SCALE GENOMIC DNA]</scope>
    <source>
        <strain evidence="5">AAP</strain>
    </source>
</reference>
<dbReference type="InterPro" id="IPR007607">
    <property type="entry name" value="BacA/B"/>
</dbReference>
<accession>A0A1G9VVB3</accession>
<evidence type="ECO:0000313" key="4">
    <source>
        <dbReference type="EMBL" id="SDM76188.1"/>
    </source>
</evidence>
<dbReference type="Proteomes" id="UP000199107">
    <property type="component" value="Unassembled WGS sequence"/>
</dbReference>
<dbReference type="OrthoDB" id="6165458at2"/>
<sequence length="187" mass="19600">MGGGDALFIAGVVALILIMLDGKRRMRKRAVANQASPPHASHQHQLAPPVEPATPSLRAEQPAKASLPTAPLVAPTQRLSAPDGSLIGETLRIAGTVHARQPLVIHGTIEGDVEATEQPVTITETGGVSRRIEARLISVAGRVEGLLVATDQAILLPSARVSGSIEAKRMKCAEGAWLTAKVRVTSR</sequence>